<evidence type="ECO:0000313" key="3">
    <source>
        <dbReference type="Proteomes" id="UP000005239"/>
    </source>
</evidence>
<organism evidence="2 3">
    <name type="scientific">Pristionchus pacificus</name>
    <name type="common">Parasitic nematode worm</name>
    <dbReference type="NCBI Taxonomy" id="54126"/>
    <lineage>
        <taxon>Eukaryota</taxon>
        <taxon>Metazoa</taxon>
        <taxon>Ecdysozoa</taxon>
        <taxon>Nematoda</taxon>
        <taxon>Chromadorea</taxon>
        <taxon>Rhabditida</taxon>
        <taxon>Rhabditina</taxon>
        <taxon>Diplogasteromorpha</taxon>
        <taxon>Diplogasteroidea</taxon>
        <taxon>Neodiplogasteridae</taxon>
        <taxon>Pristionchus</taxon>
    </lineage>
</organism>
<proteinExistence type="predicted"/>
<keyword evidence="3" id="KW-1185">Reference proteome</keyword>
<feature type="compositionally biased region" description="Basic and acidic residues" evidence="1">
    <location>
        <begin position="212"/>
        <end position="229"/>
    </location>
</feature>
<feature type="compositionally biased region" description="Polar residues" evidence="1">
    <location>
        <begin position="230"/>
        <end position="252"/>
    </location>
</feature>
<name>A0A2A6CBI9_PRIPA</name>
<reference evidence="2" key="2">
    <citation type="submission" date="2022-06" db="UniProtKB">
        <authorList>
            <consortium name="EnsemblMetazoa"/>
        </authorList>
    </citation>
    <scope>IDENTIFICATION</scope>
    <source>
        <strain evidence="2">PS312</strain>
    </source>
</reference>
<dbReference type="AlphaFoldDB" id="A0A2A6CBI9"/>
<feature type="compositionally biased region" description="Low complexity" evidence="1">
    <location>
        <begin position="195"/>
        <end position="206"/>
    </location>
</feature>
<feature type="compositionally biased region" description="Basic and acidic residues" evidence="1">
    <location>
        <begin position="161"/>
        <end position="194"/>
    </location>
</feature>
<feature type="compositionally biased region" description="Basic and acidic residues" evidence="1">
    <location>
        <begin position="612"/>
        <end position="624"/>
    </location>
</feature>
<dbReference type="EnsemblMetazoa" id="PPA07249.1">
    <property type="protein sequence ID" value="PPA07249.1"/>
    <property type="gene ID" value="WBGene00096803"/>
</dbReference>
<dbReference type="Proteomes" id="UP000005239">
    <property type="component" value="Unassembled WGS sequence"/>
</dbReference>
<accession>A0A8R1Y6I8</accession>
<evidence type="ECO:0000313" key="2">
    <source>
        <dbReference type="EnsemblMetazoa" id="PPA07249.1"/>
    </source>
</evidence>
<sequence length="703" mass="81542">MSAAVVLQRDDGDVQVWLSKEKKIEVLDSSDCPNNAVEGTPIKLKMDSRHRVEECTVIDRPLKMSKVGQTMFLDIFYFPEPGMAFSLYFGAIPIDPEFTSLELDRSYLLYVTWDKRRCEMIILKQSPPRIIFHSNSEETNQLRREYDVYQSTLVDGMPGVRNEEQPRKEKITAEIHPMERRDESKRDEDERSMSDRMSSISLRMDSVSLRGMKMDDGRSSVRSSSDVRTEQPSMTYSSSFNDRNDSRMSISGYSREGSAIHSSSSHCGRTVENDSNWLGGIVMGEHQANPQDQKKFFVWTKKGKGTVYPQVYEKLRSPLKLGDYVKVELRSRDGSDTYEVEHLEILNDKPSGINILIQDGNLTMTCDVKFTHRLADNYISWWAGENWLLGPIGVEVVRGDANMVKRTERMTVKPLVPGFSLALEKLGVGWVTLKDKREPFLDGFQDLKKEEMIPIEKKEVPEVKKEIRVEKKREEWKRQEPIDGWYTGIVTAVTDESVFVASPQLNEDAVLYQRHSEDVMGLWIKFHCLQLPGDPSDRYRIDPKTFSKIEPIYETRIKRGVPEIRLSLSYGGDEDDGRPMLNSTMGRTDRDVFGRFLVANHNSRWRFSRVDPQVEKDTNREMPRSRSPSPTTLKHRAIDEDRMRQERLNRMEKKENEVQYEEGELELREIMKRVILENEEIRSALKEADTKAYNEMFEILMED</sequence>
<feature type="region of interest" description="Disordered" evidence="1">
    <location>
        <begin position="612"/>
        <end position="637"/>
    </location>
</feature>
<protein>
    <submittedName>
        <fullName evidence="2">Uncharacterized protein</fullName>
    </submittedName>
</protein>
<reference evidence="3" key="1">
    <citation type="journal article" date="2008" name="Nat. Genet.">
        <title>The Pristionchus pacificus genome provides a unique perspective on nematode lifestyle and parasitism.</title>
        <authorList>
            <person name="Dieterich C."/>
            <person name="Clifton S.W."/>
            <person name="Schuster L.N."/>
            <person name="Chinwalla A."/>
            <person name="Delehaunty K."/>
            <person name="Dinkelacker I."/>
            <person name="Fulton L."/>
            <person name="Fulton R."/>
            <person name="Godfrey J."/>
            <person name="Minx P."/>
            <person name="Mitreva M."/>
            <person name="Roeseler W."/>
            <person name="Tian H."/>
            <person name="Witte H."/>
            <person name="Yang S.P."/>
            <person name="Wilson R.K."/>
            <person name="Sommer R.J."/>
        </authorList>
    </citation>
    <scope>NUCLEOTIDE SEQUENCE [LARGE SCALE GENOMIC DNA]</scope>
    <source>
        <strain evidence="3">PS312</strain>
    </source>
</reference>
<accession>A0A2A6CBI9</accession>
<feature type="region of interest" description="Disordered" evidence="1">
    <location>
        <begin position="156"/>
        <end position="269"/>
    </location>
</feature>
<evidence type="ECO:0000256" key="1">
    <source>
        <dbReference type="SAM" id="MobiDB-lite"/>
    </source>
</evidence>
<gene>
    <name evidence="2" type="primary">WBGene00096803</name>
</gene>